<sequence length="394" mass="44583">DQSDIQIECFSEDRLANQRRCNISAPFMKSLSQVSFRLEFEFSRSVFLDHARVVMTTSSDGEDGYPDDNTNDIFLPLKYQTDLLFTRDPNPPRFEIRSDSSSSSSSSSSWDLQDSSSPTFNLTYYIQNLGIFSVQDIVFKADIWAVTRKRNQLVNITDYSIEQVAGSHCTLHQPRTTNEVTAEDLSHLSQLNHSNSGSLPVQCRLNLPASRELKVTLRGRLQLPALLAVSFRSLEVLTAASIQLEASSVMFLQEDRPVRKTSTKWSVDRLSGDKITLRHRCSLVSAATEETGRGGAACSQWEGSRGVITCWRRRCHVRSLFADSESQHNKVINFKATRVGEEHLNASRAATCHSGTLMPRPQLDQPIRTQPFNHKTVDAVRRLFSKMNMMRRQM</sequence>
<reference evidence="1" key="1">
    <citation type="submission" date="2018-11" db="EMBL/GenBank/DDBJ databases">
        <title>The sequence and de novo assembly of Larimichthys crocea genome using PacBio and Hi-C technologies.</title>
        <authorList>
            <person name="Xu P."/>
            <person name="Chen B."/>
            <person name="Zhou Z."/>
            <person name="Ke Q."/>
            <person name="Wu Y."/>
            <person name="Bai H."/>
            <person name="Pu F."/>
        </authorList>
    </citation>
    <scope>NUCLEOTIDE SEQUENCE</scope>
    <source>
        <tissue evidence="1">Muscle</tissue>
    </source>
</reference>
<dbReference type="Proteomes" id="UP000793456">
    <property type="component" value="Chromosome XX"/>
</dbReference>
<keyword evidence="2" id="KW-1185">Reference proteome</keyword>
<evidence type="ECO:0000313" key="2">
    <source>
        <dbReference type="Proteomes" id="UP000793456"/>
    </source>
</evidence>
<organism evidence="1 2">
    <name type="scientific">Larimichthys crocea</name>
    <name type="common">Large yellow croaker</name>
    <name type="synonym">Pseudosciaena crocea</name>
    <dbReference type="NCBI Taxonomy" id="215358"/>
    <lineage>
        <taxon>Eukaryota</taxon>
        <taxon>Metazoa</taxon>
        <taxon>Chordata</taxon>
        <taxon>Craniata</taxon>
        <taxon>Vertebrata</taxon>
        <taxon>Euteleostomi</taxon>
        <taxon>Actinopterygii</taxon>
        <taxon>Neopterygii</taxon>
        <taxon>Teleostei</taxon>
        <taxon>Neoteleostei</taxon>
        <taxon>Acanthomorphata</taxon>
        <taxon>Eupercaria</taxon>
        <taxon>Sciaenidae</taxon>
        <taxon>Larimichthys</taxon>
    </lineage>
</organism>
<feature type="non-terminal residue" evidence="1">
    <location>
        <position position="1"/>
    </location>
</feature>
<evidence type="ECO:0000313" key="1">
    <source>
        <dbReference type="EMBL" id="TMS05320.1"/>
    </source>
</evidence>
<dbReference type="EMBL" id="CM011693">
    <property type="protein sequence ID" value="TMS05320.1"/>
    <property type="molecule type" value="Genomic_DNA"/>
</dbReference>
<accession>A0ACD3QDP2</accession>
<comment type="caution">
    <text evidence="1">The sequence shown here is derived from an EMBL/GenBank/DDBJ whole genome shotgun (WGS) entry which is preliminary data.</text>
</comment>
<protein>
    <submittedName>
        <fullName evidence="1">Uncharacterized protein</fullName>
    </submittedName>
</protein>
<gene>
    <name evidence="1" type="ORF">E3U43_004570</name>
</gene>
<name>A0ACD3QDP2_LARCR</name>
<proteinExistence type="predicted"/>